<dbReference type="NCBIfam" id="NF002969">
    <property type="entry name" value="PRK03643.1"/>
    <property type="match status" value="1"/>
</dbReference>
<accession>A0A4Q5LY61</accession>
<dbReference type="AlphaFoldDB" id="A0A4Q5LY61"/>
<keyword evidence="6" id="KW-1185">Reference proteome</keyword>
<dbReference type="GO" id="GO:0008926">
    <property type="term" value="F:mannitol-1-phosphate 5-dehydrogenase activity"/>
    <property type="evidence" value="ECO:0007669"/>
    <property type="project" value="TreeGrafter"/>
</dbReference>
<proteinExistence type="predicted"/>
<keyword evidence="2" id="KW-0520">NAD</keyword>
<dbReference type="SUPFAM" id="SSF51735">
    <property type="entry name" value="NAD(P)-binding Rossmann-fold domains"/>
    <property type="match status" value="1"/>
</dbReference>
<evidence type="ECO:0000256" key="1">
    <source>
        <dbReference type="ARBA" id="ARBA00023002"/>
    </source>
</evidence>
<evidence type="ECO:0000256" key="2">
    <source>
        <dbReference type="ARBA" id="ARBA00023027"/>
    </source>
</evidence>
<name>A0A4Q5LY61_9BACT</name>
<dbReference type="Gene3D" id="1.10.1040.10">
    <property type="entry name" value="N-(1-d-carboxylethyl)-l-norvaline Dehydrogenase, domain 2"/>
    <property type="match status" value="1"/>
</dbReference>
<dbReference type="GO" id="GO:0005829">
    <property type="term" value="C:cytosol"/>
    <property type="evidence" value="ECO:0007669"/>
    <property type="project" value="TreeGrafter"/>
</dbReference>
<dbReference type="InterPro" id="IPR036291">
    <property type="entry name" value="NAD(P)-bd_dom_sf"/>
</dbReference>
<dbReference type="EMBL" id="SEWF01000022">
    <property type="protein sequence ID" value="RYU94714.1"/>
    <property type="molecule type" value="Genomic_DNA"/>
</dbReference>
<dbReference type="Gene3D" id="3.40.50.720">
    <property type="entry name" value="NAD(P)-binding Rossmann-like Domain"/>
    <property type="match status" value="1"/>
</dbReference>
<dbReference type="PANTHER" id="PTHR30524:SF0">
    <property type="entry name" value="ALTRONATE OXIDOREDUCTASE-RELATED"/>
    <property type="match status" value="1"/>
</dbReference>
<dbReference type="OrthoDB" id="9768714at2"/>
<evidence type="ECO:0000313" key="5">
    <source>
        <dbReference type="EMBL" id="RYU94714.1"/>
    </source>
</evidence>
<evidence type="ECO:0000259" key="4">
    <source>
        <dbReference type="Pfam" id="PF08125"/>
    </source>
</evidence>
<dbReference type="InterPro" id="IPR013328">
    <property type="entry name" value="6PGD_dom2"/>
</dbReference>
<dbReference type="Pfam" id="PF01232">
    <property type="entry name" value="Mannitol_dh"/>
    <property type="match status" value="1"/>
</dbReference>
<comment type="caution">
    <text evidence="5">The sequence shown here is derived from an EMBL/GenBank/DDBJ whole genome shotgun (WGS) entry which is preliminary data.</text>
</comment>
<evidence type="ECO:0000313" key="6">
    <source>
        <dbReference type="Proteomes" id="UP000293162"/>
    </source>
</evidence>
<dbReference type="RefSeq" id="WP_130022112.1">
    <property type="nucleotide sequence ID" value="NZ_SEWF01000022.1"/>
</dbReference>
<dbReference type="InterPro" id="IPR008927">
    <property type="entry name" value="6-PGluconate_DH-like_C_sf"/>
</dbReference>
<dbReference type="InterPro" id="IPR013131">
    <property type="entry name" value="Mannitol_DH_N"/>
</dbReference>
<dbReference type="PANTHER" id="PTHR30524">
    <property type="entry name" value="MANNITOL-1-PHOSPHATE 5-DEHYDROGENASE"/>
    <property type="match status" value="1"/>
</dbReference>
<evidence type="ECO:0000259" key="3">
    <source>
        <dbReference type="Pfam" id="PF01232"/>
    </source>
</evidence>
<keyword evidence="1" id="KW-0560">Oxidoreductase</keyword>
<reference evidence="5 6" key="1">
    <citation type="submission" date="2019-02" db="EMBL/GenBank/DDBJ databases">
        <title>Bacterial novel species Emticicia sp. 17J42-9 isolated from soil.</title>
        <authorList>
            <person name="Jung H.-Y."/>
        </authorList>
    </citation>
    <scope>NUCLEOTIDE SEQUENCE [LARGE SCALE GENOMIC DNA]</scope>
    <source>
        <strain evidence="5 6">17J42-9</strain>
    </source>
</reference>
<sequence length="488" mass="54874">MKLNQSLLSDPSLTQLPEKVLQFGTGVLLRGLCDYFIDKANKEGIFNGRIVVVKSTDSGGADAFAEQDNLYTICVRGIDKGVAKEENIISAAISRVLSAQSQWAEILSTAKNPAISIVISNTTEVGLQYVEESISQTPPASFPAKLTTWLYERFQAGLPGAVIIPTELIVGNGDKLKEIVLQLCAFNQLPDKFVEWVNKENSFCNSLVDRIVPGKPKGDSLKELDAKLGYKDDLLTIAEVYRLWAIEGDEKVKETLSFAEADPGVKIEKNIEQYRELKLRMLNGTHTLMCGMAYLSGFETVKEALADELTEKFITILMTTEIVPAIPYKIQAKVCQRYGREVLDRFRNPYLEHQWISITLQYTMKMRMRNIPLLLNYYKEFNTVPQYFARGFAAYLLFMRAVKEENGKYFGQRGGEFYPIQCDAAPYFYQVWQNHSADEVVQEVLANKELWGSDLTQLSGFAGNVSTHLSNMMMIGVREVASALNVYA</sequence>
<protein>
    <submittedName>
        <fullName evidence="5">Tagaturonate reductase</fullName>
    </submittedName>
</protein>
<feature type="domain" description="Mannitol dehydrogenase N-terminal" evidence="3">
    <location>
        <begin position="19"/>
        <end position="254"/>
    </location>
</feature>
<dbReference type="GO" id="GO:0019592">
    <property type="term" value="P:mannitol catabolic process"/>
    <property type="evidence" value="ECO:0007669"/>
    <property type="project" value="TreeGrafter"/>
</dbReference>
<gene>
    <name evidence="5" type="ORF">EWM59_15385</name>
</gene>
<organism evidence="5 6">
    <name type="scientific">Emticicia agri</name>
    <dbReference type="NCBI Taxonomy" id="2492393"/>
    <lineage>
        <taxon>Bacteria</taxon>
        <taxon>Pseudomonadati</taxon>
        <taxon>Bacteroidota</taxon>
        <taxon>Cytophagia</taxon>
        <taxon>Cytophagales</taxon>
        <taxon>Leadbetterellaceae</taxon>
        <taxon>Emticicia</taxon>
    </lineage>
</organism>
<dbReference type="SUPFAM" id="SSF48179">
    <property type="entry name" value="6-phosphogluconate dehydrogenase C-terminal domain-like"/>
    <property type="match status" value="1"/>
</dbReference>
<dbReference type="InterPro" id="IPR013118">
    <property type="entry name" value="Mannitol_DH_C"/>
</dbReference>
<dbReference type="Pfam" id="PF08125">
    <property type="entry name" value="Mannitol_dh_C"/>
    <property type="match status" value="1"/>
</dbReference>
<feature type="domain" description="Mannitol dehydrogenase C-terminal" evidence="4">
    <location>
        <begin position="270"/>
        <end position="472"/>
    </location>
</feature>
<dbReference type="Proteomes" id="UP000293162">
    <property type="component" value="Unassembled WGS sequence"/>
</dbReference>